<evidence type="ECO:0000259" key="5">
    <source>
        <dbReference type="PROSITE" id="PS50975"/>
    </source>
</evidence>
<dbReference type="Gene3D" id="3.40.50.20">
    <property type="match status" value="1"/>
</dbReference>
<evidence type="ECO:0000256" key="1">
    <source>
        <dbReference type="ARBA" id="ARBA00022598"/>
    </source>
</evidence>
<dbReference type="EMBL" id="CP064936">
    <property type="protein sequence ID" value="QQA00177.1"/>
    <property type="molecule type" value="Genomic_DNA"/>
</dbReference>
<evidence type="ECO:0000313" key="7">
    <source>
        <dbReference type="Proteomes" id="UP000595224"/>
    </source>
</evidence>
<dbReference type="InterPro" id="IPR011761">
    <property type="entry name" value="ATP-grasp"/>
</dbReference>
<dbReference type="GO" id="GO:0016874">
    <property type="term" value="F:ligase activity"/>
    <property type="evidence" value="ECO:0007669"/>
    <property type="project" value="UniProtKB-KW"/>
</dbReference>
<dbReference type="RefSeq" id="WP_198442018.1">
    <property type="nucleotide sequence ID" value="NZ_CBCSHE010000001.1"/>
</dbReference>
<dbReference type="Pfam" id="PF13535">
    <property type="entry name" value="ATP-grasp_4"/>
    <property type="match status" value="1"/>
</dbReference>
<sequence>MPLQNTNKTVADAQNKEYVLILGAGLMQRPAIEAARELGFAAVVADANPKAVCVPFADIFAPVDLKDREGLLKLAQSFGLNLKAVFTAGTDFSSSVSFVAQKCGLVSHTLEAAENASDKVRMRKCFLEADVPSPDFMQIEQSAIQDFLSSKECAELEFPKVVKPVDNMGARGCRLARDRSELEHSLCEAAKNSRSGRVIVEDYMEGPEFSIDALVHDGTFTVTGFADRHIFYKPYFIEMGHTMPSCVPPQIKLELIEAFAKGAASLGLTEGAAKADIKYTKNGPMIGEIAGRLSGGYMSGWTYPYASSLNLTEQALLIAAGKEPVELVKKRKPLGITSGNFVLYEAECDKTSAERAFISIPGTVSSVYGTDTASSSPFVKNLLFRCGEGSDAEFPRNNVEKCGNAISCSKSAALARSAAEYAVSQLTLRLKPHSEKTDSFLFGQDLPFEKNFPPPAFACTEKTEAALDRLLGESPVFKTGTKASVYFSQIIPLMEGQYDWNKKSFTVTLEQYDQLCPNHQDIEGRSFSRALFKGGIQGMLYVSDGVSYES</sequence>
<evidence type="ECO:0000256" key="2">
    <source>
        <dbReference type="ARBA" id="ARBA00022741"/>
    </source>
</evidence>
<dbReference type="PROSITE" id="PS50975">
    <property type="entry name" value="ATP_GRASP"/>
    <property type="match status" value="1"/>
</dbReference>
<dbReference type="AlphaFoldDB" id="A0A7T3V438"/>
<dbReference type="PANTHER" id="PTHR43585">
    <property type="entry name" value="FUMIPYRROLE BIOSYNTHESIS PROTEIN C"/>
    <property type="match status" value="1"/>
</dbReference>
<keyword evidence="1" id="KW-0436">Ligase</keyword>
<dbReference type="KEGG" id="tper:IWA51_07770"/>
<keyword evidence="7" id="KW-1185">Reference proteome</keyword>
<accession>A0A7T3V438</accession>
<dbReference type="Proteomes" id="UP000595224">
    <property type="component" value="Chromosome"/>
</dbReference>
<dbReference type="InterPro" id="IPR052032">
    <property type="entry name" value="ATP-dep_AA_Ligase"/>
</dbReference>
<dbReference type="GO" id="GO:0046872">
    <property type="term" value="F:metal ion binding"/>
    <property type="evidence" value="ECO:0007669"/>
    <property type="project" value="InterPro"/>
</dbReference>
<dbReference type="SUPFAM" id="SSF52440">
    <property type="entry name" value="PreATP-grasp domain"/>
    <property type="match status" value="1"/>
</dbReference>
<protein>
    <submittedName>
        <fullName evidence="6">ATP-grasp domain-containing protein</fullName>
    </submittedName>
</protein>
<dbReference type="Pfam" id="PF18603">
    <property type="entry name" value="LAL_C2"/>
    <property type="match status" value="1"/>
</dbReference>
<gene>
    <name evidence="6" type="ORF">IWA51_07770</name>
</gene>
<dbReference type="GO" id="GO:0005524">
    <property type="term" value="F:ATP binding"/>
    <property type="evidence" value="ECO:0007669"/>
    <property type="project" value="UniProtKB-UniRule"/>
</dbReference>
<dbReference type="SUPFAM" id="SSF56059">
    <property type="entry name" value="Glutathione synthetase ATP-binding domain-like"/>
    <property type="match status" value="1"/>
</dbReference>
<feature type="domain" description="ATP-grasp" evidence="5">
    <location>
        <begin position="123"/>
        <end position="320"/>
    </location>
</feature>
<name>A0A7T3V438_9SPIR</name>
<reference evidence="6 7" key="1">
    <citation type="submission" date="2020-11" db="EMBL/GenBank/DDBJ databases">
        <title>Treponema Peruensis nv. sp., first commensal Treponema isolated from human feces.</title>
        <authorList>
            <person name="Belkhou C."/>
            <person name="Raes J."/>
        </authorList>
    </citation>
    <scope>NUCLEOTIDE SEQUENCE [LARGE SCALE GENOMIC DNA]</scope>
    <source>
        <strain evidence="6 7">RCC2812</strain>
    </source>
</reference>
<dbReference type="PANTHER" id="PTHR43585:SF2">
    <property type="entry name" value="ATP-GRASP ENZYME FSQD"/>
    <property type="match status" value="1"/>
</dbReference>
<dbReference type="InterPro" id="IPR040570">
    <property type="entry name" value="LAL_C2"/>
</dbReference>
<dbReference type="InterPro" id="IPR016185">
    <property type="entry name" value="PreATP-grasp_dom_sf"/>
</dbReference>
<proteinExistence type="predicted"/>
<keyword evidence="3 4" id="KW-0067">ATP-binding</keyword>
<dbReference type="Gene3D" id="3.30.1490.20">
    <property type="entry name" value="ATP-grasp fold, A domain"/>
    <property type="match status" value="1"/>
</dbReference>
<evidence type="ECO:0000256" key="3">
    <source>
        <dbReference type="ARBA" id="ARBA00022840"/>
    </source>
</evidence>
<evidence type="ECO:0000256" key="4">
    <source>
        <dbReference type="PROSITE-ProRule" id="PRU00409"/>
    </source>
</evidence>
<evidence type="ECO:0000313" key="6">
    <source>
        <dbReference type="EMBL" id="QQA00177.1"/>
    </source>
</evidence>
<dbReference type="InterPro" id="IPR013815">
    <property type="entry name" value="ATP_grasp_subdomain_1"/>
</dbReference>
<keyword evidence="2 4" id="KW-0547">Nucleotide-binding</keyword>
<dbReference type="Gene3D" id="3.30.470.20">
    <property type="entry name" value="ATP-grasp fold, B domain"/>
    <property type="match status" value="1"/>
</dbReference>
<organism evidence="6 7">
    <name type="scientific">Treponema peruense</name>
    <dbReference type="NCBI Taxonomy" id="2787628"/>
    <lineage>
        <taxon>Bacteria</taxon>
        <taxon>Pseudomonadati</taxon>
        <taxon>Spirochaetota</taxon>
        <taxon>Spirochaetia</taxon>
        <taxon>Spirochaetales</taxon>
        <taxon>Treponemataceae</taxon>
        <taxon>Treponema</taxon>
    </lineage>
</organism>